<comment type="function">
    <text evidence="3">Required for formate dehydrogenase (FDH) activity. Acts as a sulfur carrier protein that transfers sulfur from IscS to the molybdenum cofactor prior to its insertion into FDH.</text>
</comment>
<dbReference type="SUPFAM" id="SSF53927">
    <property type="entry name" value="Cytidine deaminase-like"/>
    <property type="match status" value="1"/>
</dbReference>
<dbReference type="InterPro" id="IPR003786">
    <property type="entry name" value="FdhD"/>
</dbReference>
<comment type="similarity">
    <text evidence="3">Belongs to the FdhD family.</text>
</comment>
<sequence>MELGMTTKWTIHKYEQGHISQQEDEVAIEFALTVHVNGIEYATMVCSPFHLEELVIGFLASEGIIRTFNAIHSLHVDIERGYAYVELQTPLEEDSLHRSKRFIGSCCGKSREFYYQEDAKTARTVYTPLTLTKDEALHLMKAFQDESRSMHQTGGIHQASIAVSDSLVFTSLDIGRHNALDKCYGYMLKENLPRKDKVIVFSGRLSSEVVLKVSKMGVGIVLSPSAPTDLALRMAEDLQVTALGFVRRDRFNVYTWGSRIVEHNALDKEGEKDEGSRA</sequence>
<comment type="subcellular location">
    <subcellularLocation>
        <location evidence="3">Cytoplasm</location>
    </subcellularLocation>
</comment>
<dbReference type="AlphaFoldDB" id="A0A0A5I714"/>
<evidence type="ECO:0000256" key="2">
    <source>
        <dbReference type="ARBA" id="ARBA00023150"/>
    </source>
</evidence>
<dbReference type="NCBIfam" id="TIGR00129">
    <property type="entry name" value="fdhD_narQ"/>
    <property type="match status" value="1"/>
</dbReference>
<dbReference type="PANTHER" id="PTHR30592">
    <property type="entry name" value="FORMATE DEHYDROGENASE"/>
    <property type="match status" value="1"/>
</dbReference>
<dbReference type="PIRSF" id="PIRSF015626">
    <property type="entry name" value="FdhD"/>
    <property type="match status" value="1"/>
</dbReference>
<feature type="active site" description="Cysteine persulfide intermediate" evidence="3">
    <location>
        <position position="107"/>
    </location>
</feature>
<dbReference type="STRING" id="1385510.GCA_000425205_02301"/>
<dbReference type="Gene3D" id="3.10.20.10">
    <property type="match status" value="1"/>
</dbReference>
<dbReference type="InterPro" id="IPR016193">
    <property type="entry name" value="Cytidine_deaminase-like"/>
</dbReference>
<dbReference type="Pfam" id="PF02634">
    <property type="entry name" value="FdhD-NarQ"/>
    <property type="match status" value="1"/>
</dbReference>
<keyword evidence="5" id="KW-1185">Reference proteome</keyword>
<dbReference type="PANTHER" id="PTHR30592:SF1">
    <property type="entry name" value="SULFUR CARRIER PROTEIN FDHD"/>
    <property type="match status" value="1"/>
</dbReference>
<evidence type="ECO:0000313" key="5">
    <source>
        <dbReference type="Proteomes" id="UP000030528"/>
    </source>
</evidence>
<dbReference type="GO" id="GO:0006777">
    <property type="term" value="P:Mo-molybdopterin cofactor biosynthetic process"/>
    <property type="evidence" value="ECO:0007669"/>
    <property type="project" value="UniProtKB-UniRule"/>
</dbReference>
<dbReference type="HAMAP" id="MF_00187">
    <property type="entry name" value="FdhD"/>
    <property type="match status" value="1"/>
</dbReference>
<evidence type="ECO:0000256" key="3">
    <source>
        <dbReference type="HAMAP-Rule" id="MF_00187"/>
    </source>
</evidence>
<protein>
    <recommendedName>
        <fullName evidence="3">Sulfur carrier protein FdhD</fullName>
    </recommendedName>
</protein>
<dbReference type="GO" id="GO:0097163">
    <property type="term" value="F:sulfur carrier activity"/>
    <property type="evidence" value="ECO:0007669"/>
    <property type="project" value="UniProtKB-UniRule"/>
</dbReference>
<keyword evidence="1 3" id="KW-0963">Cytoplasm</keyword>
<organism evidence="4 5">
    <name type="scientific">Pontibacillus halophilus JSM 076056 = DSM 19796</name>
    <dbReference type="NCBI Taxonomy" id="1385510"/>
    <lineage>
        <taxon>Bacteria</taxon>
        <taxon>Bacillati</taxon>
        <taxon>Bacillota</taxon>
        <taxon>Bacilli</taxon>
        <taxon>Bacillales</taxon>
        <taxon>Bacillaceae</taxon>
        <taxon>Pontibacillus</taxon>
    </lineage>
</organism>
<dbReference type="GO" id="GO:0016783">
    <property type="term" value="F:sulfurtransferase activity"/>
    <property type="evidence" value="ECO:0007669"/>
    <property type="project" value="InterPro"/>
</dbReference>
<dbReference type="GO" id="GO:0005737">
    <property type="term" value="C:cytoplasm"/>
    <property type="evidence" value="ECO:0007669"/>
    <property type="project" value="UniProtKB-SubCell"/>
</dbReference>
<reference evidence="4 5" key="1">
    <citation type="submission" date="2013-08" db="EMBL/GenBank/DDBJ databases">
        <authorList>
            <person name="Huang J."/>
            <person name="Wang G."/>
        </authorList>
    </citation>
    <scope>NUCLEOTIDE SEQUENCE [LARGE SCALE GENOMIC DNA]</scope>
    <source>
        <strain evidence="4 5">JSM 076056</strain>
    </source>
</reference>
<keyword evidence="2 3" id="KW-0501">Molybdenum cofactor biosynthesis</keyword>
<gene>
    <name evidence="3" type="primary">fdhD</name>
    <name evidence="4" type="ORF">N781_03870</name>
</gene>
<dbReference type="OrthoDB" id="9782042at2"/>
<dbReference type="EMBL" id="AVPE01000009">
    <property type="protein sequence ID" value="KGX91627.1"/>
    <property type="molecule type" value="Genomic_DNA"/>
</dbReference>
<dbReference type="RefSeq" id="WP_026800648.1">
    <property type="nucleotide sequence ID" value="NZ_AULI01000009.1"/>
</dbReference>
<accession>A0A0A5I714</accession>
<dbReference type="Gene3D" id="3.40.140.10">
    <property type="entry name" value="Cytidine Deaminase, domain 2"/>
    <property type="match status" value="1"/>
</dbReference>
<evidence type="ECO:0000256" key="1">
    <source>
        <dbReference type="ARBA" id="ARBA00022490"/>
    </source>
</evidence>
<comment type="caution">
    <text evidence="4">The sequence shown here is derived from an EMBL/GenBank/DDBJ whole genome shotgun (WGS) entry which is preliminary data.</text>
</comment>
<dbReference type="Proteomes" id="UP000030528">
    <property type="component" value="Unassembled WGS sequence"/>
</dbReference>
<dbReference type="eggNOG" id="COG1526">
    <property type="taxonomic scope" value="Bacteria"/>
</dbReference>
<evidence type="ECO:0000313" key="4">
    <source>
        <dbReference type="EMBL" id="KGX91627.1"/>
    </source>
</evidence>
<feature type="binding site" evidence="3">
    <location>
        <begin position="245"/>
        <end position="250"/>
    </location>
    <ligand>
        <name>Mo-bis(molybdopterin guanine dinucleotide)</name>
        <dbReference type="ChEBI" id="CHEBI:60539"/>
    </ligand>
</feature>
<name>A0A0A5I714_9BACI</name>
<proteinExistence type="inferred from homology"/>